<dbReference type="RefSeq" id="XP_003116038.1">
    <property type="nucleotide sequence ID" value="XM_003115990.1"/>
</dbReference>
<keyword evidence="2" id="KW-1133">Transmembrane helix</keyword>
<accession>E3LJ02</accession>
<dbReference type="EMBL" id="DS268409">
    <property type="protein sequence ID" value="EFO94934.1"/>
    <property type="molecule type" value="Genomic_DNA"/>
</dbReference>
<evidence type="ECO:0000313" key="3">
    <source>
        <dbReference type="EMBL" id="EFO94934.1"/>
    </source>
</evidence>
<evidence type="ECO:0000313" key="5">
    <source>
        <dbReference type="Proteomes" id="UP000008281"/>
    </source>
</evidence>
<dbReference type="AlphaFoldDB" id="E3LJ02"/>
<dbReference type="Proteomes" id="UP000008281">
    <property type="component" value="Unassembled WGS sequence"/>
</dbReference>
<gene>
    <name evidence="3" type="ORF">CRE_09076</name>
    <name evidence="4" type="ORF">GCK72_019792</name>
</gene>
<proteinExistence type="predicted"/>
<feature type="transmembrane region" description="Helical" evidence="2">
    <location>
        <begin position="149"/>
        <end position="169"/>
    </location>
</feature>
<dbReference type="KEGG" id="crq:GCK72_019792"/>
<feature type="compositionally biased region" description="Acidic residues" evidence="1">
    <location>
        <begin position="114"/>
        <end position="127"/>
    </location>
</feature>
<organism evidence="5">
    <name type="scientific">Caenorhabditis remanei</name>
    <name type="common">Caenorhabditis vulgaris</name>
    <dbReference type="NCBI Taxonomy" id="31234"/>
    <lineage>
        <taxon>Eukaryota</taxon>
        <taxon>Metazoa</taxon>
        <taxon>Ecdysozoa</taxon>
        <taxon>Nematoda</taxon>
        <taxon>Chromadorea</taxon>
        <taxon>Rhabditida</taxon>
        <taxon>Rhabditina</taxon>
        <taxon>Rhabditomorpha</taxon>
        <taxon>Rhabditoidea</taxon>
        <taxon>Rhabditidae</taxon>
        <taxon>Peloderinae</taxon>
        <taxon>Caenorhabditis</taxon>
    </lineage>
</organism>
<reference evidence="4 6" key="2">
    <citation type="submission" date="2019-12" db="EMBL/GenBank/DDBJ databases">
        <title>Chromosome-level assembly of the Caenorhabditis remanei genome.</title>
        <authorList>
            <person name="Teterina A.A."/>
            <person name="Willis J.H."/>
            <person name="Phillips P.C."/>
        </authorList>
    </citation>
    <scope>NUCLEOTIDE SEQUENCE [LARGE SCALE GENOMIC DNA]</scope>
    <source>
        <strain evidence="4 6">PX506</strain>
        <tissue evidence="4">Whole organism</tissue>
    </source>
</reference>
<evidence type="ECO:0000256" key="2">
    <source>
        <dbReference type="SAM" id="Phobius"/>
    </source>
</evidence>
<name>E3LJ02_CAERE</name>
<dbReference type="HOGENOM" id="CLU_1512005_0_0_1"/>
<sequence length="178" mass="20819">MMHDAEKNKAFQSIFHYVGLSDDLKIKMFRDAKINEIIRKALNECMLICKEREERKERTMTVEYREMMFRFLQKSNPGMFKFAKNGAIELSEEYQKKKDELGKTETLVANESTESNDDVDQSSDDENNDNKVTGVQSYLVSRMTRQNSIIFTLGFLFPILVSLILYLFVNDSLFLMGY</sequence>
<reference evidence="3" key="1">
    <citation type="submission" date="2007-07" db="EMBL/GenBank/DDBJ databases">
        <title>PCAP assembly of the Caenorhabditis remanei genome.</title>
        <authorList>
            <consortium name="The Caenorhabditis remanei Sequencing Consortium"/>
            <person name="Wilson R.K."/>
        </authorList>
    </citation>
    <scope>NUCLEOTIDE SEQUENCE [LARGE SCALE GENOMIC DNA]</scope>
    <source>
        <strain evidence="3">PB4641</strain>
    </source>
</reference>
<keyword evidence="5" id="KW-1185">Reference proteome</keyword>
<dbReference type="CTD" id="9818203"/>
<evidence type="ECO:0000256" key="1">
    <source>
        <dbReference type="SAM" id="MobiDB-lite"/>
    </source>
</evidence>
<dbReference type="EMBL" id="WUAV01000005">
    <property type="protein sequence ID" value="KAF1753236.1"/>
    <property type="molecule type" value="Genomic_DNA"/>
</dbReference>
<dbReference type="GeneID" id="9818203"/>
<evidence type="ECO:0000313" key="4">
    <source>
        <dbReference type="EMBL" id="KAF1753236.1"/>
    </source>
</evidence>
<evidence type="ECO:0000313" key="6">
    <source>
        <dbReference type="Proteomes" id="UP000483820"/>
    </source>
</evidence>
<keyword evidence="2" id="KW-0812">Transmembrane</keyword>
<keyword evidence="2" id="KW-0472">Membrane</keyword>
<dbReference type="Proteomes" id="UP000483820">
    <property type="component" value="Chromosome V"/>
</dbReference>
<feature type="region of interest" description="Disordered" evidence="1">
    <location>
        <begin position="106"/>
        <end position="130"/>
    </location>
</feature>
<protein>
    <submittedName>
        <fullName evidence="3">Uncharacterized protein</fullName>
    </submittedName>
</protein>